<accession>A0AAD7FB15</accession>
<dbReference type="InterPro" id="IPR002347">
    <property type="entry name" value="SDR_fam"/>
</dbReference>
<dbReference type="PANTHER" id="PTHR43544:SF7">
    <property type="entry name" value="NADB-LER2"/>
    <property type="match status" value="1"/>
</dbReference>
<evidence type="ECO:0000256" key="1">
    <source>
        <dbReference type="ARBA" id="ARBA00006484"/>
    </source>
</evidence>
<dbReference type="GO" id="GO:0016491">
    <property type="term" value="F:oxidoreductase activity"/>
    <property type="evidence" value="ECO:0007669"/>
    <property type="project" value="UniProtKB-KW"/>
</dbReference>
<reference evidence="4" key="1">
    <citation type="submission" date="2023-03" db="EMBL/GenBank/DDBJ databases">
        <title>Massive genome expansion in bonnet fungi (Mycena s.s.) driven by repeated elements and novel gene families across ecological guilds.</title>
        <authorList>
            <consortium name="Lawrence Berkeley National Laboratory"/>
            <person name="Harder C.B."/>
            <person name="Miyauchi S."/>
            <person name="Viragh M."/>
            <person name="Kuo A."/>
            <person name="Thoen E."/>
            <person name="Andreopoulos B."/>
            <person name="Lu D."/>
            <person name="Skrede I."/>
            <person name="Drula E."/>
            <person name="Henrissat B."/>
            <person name="Morin E."/>
            <person name="Kohler A."/>
            <person name="Barry K."/>
            <person name="LaButti K."/>
            <person name="Morin E."/>
            <person name="Salamov A."/>
            <person name="Lipzen A."/>
            <person name="Mereny Z."/>
            <person name="Hegedus B."/>
            <person name="Baldrian P."/>
            <person name="Stursova M."/>
            <person name="Weitz H."/>
            <person name="Taylor A."/>
            <person name="Grigoriev I.V."/>
            <person name="Nagy L.G."/>
            <person name="Martin F."/>
            <person name="Kauserud H."/>
        </authorList>
    </citation>
    <scope>NUCLEOTIDE SEQUENCE</scope>
    <source>
        <strain evidence="4">9284</strain>
    </source>
</reference>
<sequence>MSSNTVYLVTGANRGMGLGLLTILAARPNTIVFAGARNPDAQSLKDLAAERSNVHPIKFIVNDKANNEAVVAEIEKIAGQLDVIIANAGVAQFYGPVATTPLDEYKAHWEINTLGTIVLYQAAQELLLASPTGIPVFAYVSTGAASMARFLPMKNSAYASSKAAANFIVKALDAENPSLIALAISPGWVATDTGNPAAVANGLPEAPMRVEDVVPGILSRIDGATKEKSSGRFWNFKPTFGGMPWDINTEEVPW</sequence>
<evidence type="ECO:0000313" key="4">
    <source>
        <dbReference type="EMBL" id="KAJ7609828.1"/>
    </source>
</evidence>
<dbReference type="SUPFAM" id="SSF51735">
    <property type="entry name" value="NAD(P)-binding Rossmann-fold domains"/>
    <property type="match status" value="1"/>
</dbReference>
<dbReference type="GO" id="GO:0005737">
    <property type="term" value="C:cytoplasm"/>
    <property type="evidence" value="ECO:0007669"/>
    <property type="project" value="TreeGrafter"/>
</dbReference>
<dbReference type="AlphaFoldDB" id="A0AAD7FB15"/>
<name>A0AAD7FB15_9AGAR</name>
<comment type="caution">
    <text evidence="4">The sequence shown here is derived from an EMBL/GenBank/DDBJ whole genome shotgun (WGS) entry which is preliminary data.</text>
</comment>
<evidence type="ECO:0008006" key="6">
    <source>
        <dbReference type="Google" id="ProtNLM"/>
    </source>
</evidence>
<dbReference type="Pfam" id="PF00106">
    <property type="entry name" value="adh_short"/>
    <property type="match status" value="1"/>
</dbReference>
<evidence type="ECO:0000256" key="3">
    <source>
        <dbReference type="ARBA" id="ARBA00023002"/>
    </source>
</evidence>
<proteinExistence type="inferred from homology"/>
<dbReference type="Gene3D" id="3.40.50.720">
    <property type="entry name" value="NAD(P)-binding Rossmann-like Domain"/>
    <property type="match status" value="1"/>
</dbReference>
<protein>
    <recommendedName>
        <fullName evidence="6">NAD(P)-binding protein</fullName>
    </recommendedName>
</protein>
<dbReference type="PANTHER" id="PTHR43544">
    <property type="entry name" value="SHORT-CHAIN DEHYDROGENASE/REDUCTASE"/>
    <property type="match status" value="1"/>
</dbReference>
<dbReference type="Proteomes" id="UP001221142">
    <property type="component" value="Unassembled WGS sequence"/>
</dbReference>
<evidence type="ECO:0000256" key="2">
    <source>
        <dbReference type="ARBA" id="ARBA00022857"/>
    </source>
</evidence>
<dbReference type="PRINTS" id="PR00081">
    <property type="entry name" value="GDHRDH"/>
</dbReference>
<dbReference type="EMBL" id="JARKIF010000037">
    <property type="protein sequence ID" value="KAJ7609828.1"/>
    <property type="molecule type" value="Genomic_DNA"/>
</dbReference>
<gene>
    <name evidence="4" type="ORF">FB45DRAFT_1122435</name>
</gene>
<keyword evidence="5" id="KW-1185">Reference proteome</keyword>
<dbReference type="InterPro" id="IPR051468">
    <property type="entry name" value="Fungal_SecMetab_SDRs"/>
</dbReference>
<keyword evidence="3" id="KW-0560">Oxidoreductase</keyword>
<keyword evidence="2" id="KW-0521">NADP</keyword>
<dbReference type="InterPro" id="IPR036291">
    <property type="entry name" value="NAD(P)-bd_dom_sf"/>
</dbReference>
<comment type="similarity">
    <text evidence="1">Belongs to the short-chain dehydrogenases/reductases (SDR) family.</text>
</comment>
<organism evidence="4 5">
    <name type="scientific">Roridomyces roridus</name>
    <dbReference type="NCBI Taxonomy" id="1738132"/>
    <lineage>
        <taxon>Eukaryota</taxon>
        <taxon>Fungi</taxon>
        <taxon>Dikarya</taxon>
        <taxon>Basidiomycota</taxon>
        <taxon>Agaricomycotina</taxon>
        <taxon>Agaricomycetes</taxon>
        <taxon>Agaricomycetidae</taxon>
        <taxon>Agaricales</taxon>
        <taxon>Marasmiineae</taxon>
        <taxon>Mycenaceae</taxon>
        <taxon>Roridomyces</taxon>
    </lineage>
</organism>
<evidence type="ECO:0000313" key="5">
    <source>
        <dbReference type="Proteomes" id="UP001221142"/>
    </source>
</evidence>